<feature type="domain" description="FAD/NAD(P)-binding" evidence="5">
    <location>
        <begin position="371"/>
        <end position="460"/>
    </location>
</feature>
<dbReference type="InterPro" id="IPR051394">
    <property type="entry name" value="Glutamate_Synthase"/>
</dbReference>
<dbReference type="NCBIfam" id="TIGR01317">
    <property type="entry name" value="GOGAT_sm_gam"/>
    <property type="match status" value="1"/>
</dbReference>
<dbReference type="GO" id="GO:0016639">
    <property type="term" value="F:oxidoreductase activity, acting on the CH-NH2 group of donors, NAD or NADP as acceptor"/>
    <property type="evidence" value="ECO:0007669"/>
    <property type="project" value="InterPro"/>
</dbReference>
<comment type="caution">
    <text evidence="7">The sequence shown here is derived from an EMBL/GenBank/DDBJ whole genome shotgun (WGS) entry which is preliminary data.</text>
</comment>
<evidence type="ECO:0000256" key="3">
    <source>
        <dbReference type="ARBA" id="ARBA00023164"/>
    </source>
</evidence>
<dbReference type="PRINTS" id="PR00419">
    <property type="entry name" value="ADXRDTASE"/>
</dbReference>
<dbReference type="Gene3D" id="3.50.50.60">
    <property type="entry name" value="FAD/NAD(P)-binding domain"/>
    <property type="match status" value="2"/>
</dbReference>
<dbReference type="GO" id="GO:0006537">
    <property type="term" value="P:glutamate biosynthetic process"/>
    <property type="evidence" value="ECO:0007669"/>
    <property type="project" value="UniProtKB-KW"/>
</dbReference>
<feature type="domain" description="FAD/NAD(P)-binding" evidence="5">
    <location>
        <begin position="144"/>
        <end position="313"/>
    </location>
</feature>
<dbReference type="Pfam" id="PF07992">
    <property type="entry name" value="Pyr_redox_2"/>
    <property type="match status" value="2"/>
</dbReference>
<keyword evidence="2" id="KW-0560">Oxidoreductase</keyword>
<dbReference type="InterPro" id="IPR028261">
    <property type="entry name" value="DPD_II"/>
</dbReference>
<evidence type="ECO:0000256" key="1">
    <source>
        <dbReference type="ARBA" id="ARBA00022605"/>
    </source>
</evidence>
<dbReference type="InterPro" id="IPR023753">
    <property type="entry name" value="FAD/NAD-binding_dom"/>
</dbReference>
<evidence type="ECO:0000256" key="2">
    <source>
        <dbReference type="ARBA" id="ARBA00023002"/>
    </source>
</evidence>
<dbReference type="GO" id="GO:0051536">
    <property type="term" value="F:iron-sulfur cluster binding"/>
    <property type="evidence" value="ECO:0007669"/>
    <property type="project" value="InterPro"/>
</dbReference>
<evidence type="ECO:0000259" key="6">
    <source>
        <dbReference type="Pfam" id="PF14691"/>
    </source>
</evidence>
<evidence type="ECO:0008006" key="8">
    <source>
        <dbReference type="Google" id="ProtNLM"/>
    </source>
</evidence>
<dbReference type="SUPFAM" id="SSF51971">
    <property type="entry name" value="Nucleotide-binding domain"/>
    <property type="match status" value="2"/>
</dbReference>
<evidence type="ECO:0000256" key="4">
    <source>
        <dbReference type="ARBA" id="ARBA00029440"/>
    </source>
</evidence>
<dbReference type="InterPro" id="IPR036188">
    <property type="entry name" value="FAD/NAD-bd_sf"/>
</dbReference>
<keyword evidence="1" id="KW-0028">Amino-acid biosynthesis</keyword>
<organism evidence="7">
    <name type="scientific">marine sediment metagenome</name>
    <dbReference type="NCBI Taxonomy" id="412755"/>
    <lineage>
        <taxon>unclassified sequences</taxon>
        <taxon>metagenomes</taxon>
        <taxon>ecological metagenomes</taxon>
    </lineage>
</organism>
<name>A0A0F9KLE1_9ZZZZ</name>
<accession>A0A0F9KLE1</accession>
<protein>
    <recommendedName>
        <fullName evidence="8">4Fe-4S ferredoxin-type domain-containing protein</fullName>
    </recommendedName>
</protein>
<dbReference type="SUPFAM" id="SSF46548">
    <property type="entry name" value="alpha-helical ferredoxin"/>
    <property type="match status" value="1"/>
</dbReference>
<evidence type="ECO:0000313" key="7">
    <source>
        <dbReference type="EMBL" id="KKM16085.1"/>
    </source>
</evidence>
<dbReference type="PANTHER" id="PTHR43100">
    <property type="entry name" value="GLUTAMATE SYNTHASE [NADPH] SMALL CHAIN"/>
    <property type="match status" value="1"/>
</dbReference>
<keyword evidence="3" id="KW-0314">Glutamate biosynthesis</keyword>
<dbReference type="PANTHER" id="PTHR43100:SF1">
    <property type="entry name" value="GLUTAMATE SYNTHASE [NADPH] SMALL CHAIN"/>
    <property type="match status" value="1"/>
</dbReference>
<gene>
    <name evidence="7" type="ORF">LCGC14_1689410</name>
</gene>
<comment type="pathway">
    <text evidence="4">Amino-acid biosynthesis.</text>
</comment>
<sequence length="488" mass="53650">MGKITGFLEFDRKVESYAPVEERVKNYKEFTQALPEKELKEQGARCMDCGIPFCHSGCPLGNLIPDFNDAVYKGKWDKAAHILHATNNFPEFTGRLCPAPCEEACVLGINEDPVTIENIEKNIVETAFEKGWVVPEVPETRTGKKVAVVGSGPAGLAAAQQLNRAGHLVTVFERDEKPGGLLRYGIPDFKMEKHIIDRRLKVLEDEGIEFKCGVHVGNDITGEQLKSDFDAIVLCGGATIRRNLPIEGSDLKGVVQAMDFLPQNNRRVDGVTEFDNEILATDKNIVVIGGGDTGSDCIGTSFRQGAKSVSNFEIMPMGTADRPENQPWPFWPMRLRTSSSHKEGAERFFSISTKRFVGDSDGNLTGLITSEVEWVKKPGQSMTLKEVEGTDKEWKCEMALLALGFTGSETTIADQLGIQADARTNIKATETNYMTNVPGIFAAGDQRRGQSLIVWAISEGRQAAYHVDTYLMGESELPLKGEGDLPRV</sequence>
<reference evidence="7" key="1">
    <citation type="journal article" date="2015" name="Nature">
        <title>Complex archaea that bridge the gap between prokaryotes and eukaryotes.</title>
        <authorList>
            <person name="Spang A."/>
            <person name="Saw J.H."/>
            <person name="Jorgensen S.L."/>
            <person name="Zaremba-Niedzwiedzka K."/>
            <person name="Martijn J."/>
            <person name="Lind A.E."/>
            <person name="van Eijk R."/>
            <person name="Schleper C."/>
            <person name="Guy L."/>
            <person name="Ettema T.J."/>
        </authorList>
    </citation>
    <scope>NUCLEOTIDE SEQUENCE</scope>
</reference>
<dbReference type="Gene3D" id="1.10.1060.10">
    <property type="entry name" value="Alpha-helical ferredoxin"/>
    <property type="match status" value="1"/>
</dbReference>
<proteinExistence type="predicted"/>
<dbReference type="Pfam" id="PF14691">
    <property type="entry name" value="Fer4_20"/>
    <property type="match status" value="1"/>
</dbReference>
<evidence type="ECO:0000259" key="5">
    <source>
        <dbReference type="Pfam" id="PF07992"/>
    </source>
</evidence>
<dbReference type="InterPro" id="IPR006005">
    <property type="entry name" value="Glut_synth_ssu1"/>
</dbReference>
<dbReference type="InterPro" id="IPR009051">
    <property type="entry name" value="Helical_ferredxn"/>
</dbReference>
<dbReference type="AlphaFoldDB" id="A0A0F9KLE1"/>
<dbReference type="EMBL" id="LAZR01014755">
    <property type="protein sequence ID" value="KKM16085.1"/>
    <property type="molecule type" value="Genomic_DNA"/>
</dbReference>
<feature type="domain" description="Dihydroprymidine dehydrogenase" evidence="6">
    <location>
        <begin position="23"/>
        <end position="131"/>
    </location>
</feature>